<comment type="cofactor">
    <cofactor evidence="1 13">
        <name>Mg(2+)</name>
        <dbReference type="ChEBI" id="CHEBI:18420"/>
    </cofactor>
</comment>
<dbReference type="InterPro" id="IPR001453">
    <property type="entry name" value="MoaB/Mog_dom"/>
</dbReference>
<dbReference type="Pfam" id="PF03453">
    <property type="entry name" value="MoeA_N"/>
    <property type="match status" value="1"/>
</dbReference>
<dbReference type="EC" id="2.10.1.1" evidence="5 13"/>
<dbReference type="CDD" id="cd00887">
    <property type="entry name" value="MoeA"/>
    <property type="match status" value="1"/>
</dbReference>
<proteinExistence type="inferred from homology"/>
<sequence length="401" mass="43880">MKSFISLEEALTIMDQNILSLQSETVELLESVGRICSQSIFSGINNPPFDKSAMDGYAVRVEDLNEVPKKLDIITTVFAGTNSEEEVRPGTAIKIMTGAKIPKGANAVVKVEETTCESNQVTILKKATPQQFICPIGEDIEIGTLLVEAKKTLNYADIGILASAGIHEVQVYKKPRVAFISTGDEVMDVNQPLKEAKIYNSNKYALIARLKEMGYDITYIDHEFDSEIEIAKKLKQAAEVSDLVITTGGASVGEKDLIKEAIEALGGEKLFWKILIKPGSAMLASLYEGKPIISLSGNPTAALTTFELMVKPTLEKLSGQVKIELKREQAILQSDFTKSSPQRRFVRGFFEATQEGQRVFVTQVKSGNSILSSALHSNCLIEFEANQEPLKAGSIVTIIKL</sequence>
<evidence type="ECO:0000313" key="15">
    <source>
        <dbReference type="Proteomes" id="UP000487649"/>
    </source>
</evidence>
<evidence type="ECO:0000256" key="8">
    <source>
        <dbReference type="ARBA" id="ARBA00022679"/>
    </source>
</evidence>
<reference evidence="14 15" key="1">
    <citation type="journal article" date="2019" name="Nat. Med.">
        <title>A library of human gut bacterial isolates paired with longitudinal multiomics data enables mechanistic microbiome research.</title>
        <authorList>
            <person name="Poyet M."/>
            <person name="Groussin M."/>
            <person name="Gibbons S.M."/>
            <person name="Avila-Pacheco J."/>
            <person name="Jiang X."/>
            <person name="Kearney S.M."/>
            <person name="Perrotta A.R."/>
            <person name="Berdy B."/>
            <person name="Zhao S."/>
            <person name="Lieberman T.D."/>
            <person name="Swanson P.K."/>
            <person name="Smith M."/>
            <person name="Roesemann S."/>
            <person name="Alexander J.E."/>
            <person name="Rich S.A."/>
            <person name="Livny J."/>
            <person name="Vlamakis H."/>
            <person name="Clish C."/>
            <person name="Bullock K."/>
            <person name="Deik A."/>
            <person name="Scott J."/>
            <person name="Pierce K.A."/>
            <person name="Xavier R.J."/>
            <person name="Alm E.J."/>
        </authorList>
    </citation>
    <scope>NUCLEOTIDE SEQUENCE [LARGE SCALE GENOMIC DNA]</scope>
    <source>
        <strain evidence="14 15">BIOML-A198</strain>
    </source>
</reference>
<comment type="function">
    <text evidence="2 13">Catalyzes the insertion of molybdate into adenylated molybdopterin with the concomitant release of AMP.</text>
</comment>
<dbReference type="PANTHER" id="PTHR10192">
    <property type="entry name" value="MOLYBDOPTERIN BIOSYNTHESIS PROTEIN"/>
    <property type="match status" value="1"/>
</dbReference>
<dbReference type="AlphaFoldDB" id="A0A173RL91"/>
<keyword evidence="10 13" id="KW-0460">Magnesium</keyword>
<dbReference type="FunFam" id="2.170.190.11:FF:000001">
    <property type="entry name" value="Molybdopterin molybdenumtransferase"/>
    <property type="match status" value="1"/>
</dbReference>
<dbReference type="GeneID" id="60059454"/>
<dbReference type="InterPro" id="IPR005110">
    <property type="entry name" value="MoeA_linker/N"/>
</dbReference>
<organism evidence="14 15">
    <name type="scientific">Turicibacter sanguinis</name>
    <dbReference type="NCBI Taxonomy" id="154288"/>
    <lineage>
        <taxon>Bacteria</taxon>
        <taxon>Bacillati</taxon>
        <taxon>Bacillota</taxon>
        <taxon>Erysipelotrichia</taxon>
        <taxon>Erysipelotrichales</taxon>
        <taxon>Turicibacteraceae</taxon>
        <taxon>Turicibacter</taxon>
    </lineage>
</organism>
<keyword evidence="11 13" id="KW-0501">Molybdenum cofactor biosynthesis</keyword>
<comment type="caution">
    <text evidence="14">The sequence shown here is derived from an EMBL/GenBank/DDBJ whole genome shotgun (WGS) entry which is preliminary data.</text>
</comment>
<dbReference type="OrthoDB" id="9804758at2"/>
<dbReference type="Gene3D" id="3.90.105.10">
    <property type="entry name" value="Molybdopterin biosynthesis moea protein, domain 2"/>
    <property type="match status" value="1"/>
</dbReference>
<gene>
    <name evidence="14" type="ORF">GMA92_09340</name>
</gene>
<dbReference type="InterPro" id="IPR038987">
    <property type="entry name" value="MoeA-like"/>
</dbReference>
<dbReference type="Gene3D" id="2.170.190.11">
    <property type="entry name" value="Molybdopterin biosynthesis moea protein, domain 3"/>
    <property type="match status" value="1"/>
</dbReference>
<dbReference type="PANTHER" id="PTHR10192:SF5">
    <property type="entry name" value="GEPHYRIN"/>
    <property type="match status" value="1"/>
</dbReference>
<evidence type="ECO:0000256" key="7">
    <source>
        <dbReference type="ARBA" id="ARBA00022505"/>
    </source>
</evidence>
<comment type="pathway">
    <text evidence="3 13">Cofactor biosynthesis; molybdopterin biosynthesis.</text>
</comment>
<evidence type="ECO:0000256" key="5">
    <source>
        <dbReference type="ARBA" id="ARBA00013269"/>
    </source>
</evidence>
<protein>
    <recommendedName>
        <fullName evidence="6 13">Molybdopterin molybdenumtransferase</fullName>
        <ecNumber evidence="5 13">2.10.1.1</ecNumber>
    </recommendedName>
</protein>
<dbReference type="Pfam" id="PF03454">
    <property type="entry name" value="MoeA_C"/>
    <property type="match status" value="1"/>
</dbReference>
<dbReference type="GO" id="GO:0061599">
    <property type="term" value="F:molybdopterin molybdotransferase activity"/>
    <property type="evidence" value="ECO:0007669"/>
    <property type="project" value="UniProtKB-UniRule"/>
</dbReference>
<evidence type="ECO:0000256" key="12">
    <source>
        <dbReference type="ARBA" id="ARBA00047317"/>
    </source>
</evidence>
<evidence type="ECO:0000256" key="13">
    <source>
        <dbReference type="RuleBase" id="RU365090"/>
    </source>
</evidence>
<dbReference type="GO" id="GO:0046872">
    <property type="term" value="F:metal ion binding"/>
    <property type="evidence" value="ECO:0007669"/>
    <property type="project" value="UniProtKB-UniRule"/>
</dbReference>
<dbReference type="GO" id="GO:0006777">
    <property type="term" value="P:Mo-molybdopterin cofactor biosynthetic process"/>
    <property type="evidence" value="ECO:0007669"/>
    <property type="project" value="UniProtKB-UniRule"/>
</dbReference>
<name>A0A173RL91_9FIRM</name>
<dbReference type="NCBIfam" id="NF045515">
    <property type="entry name" value="Glp_gephyrin"/>
    <property type="match status" value="1"/>
</dbReference>
<dbReference type="SUPFAM" id="SSF53218">
    <property type="entry name" value="Molybdenum cofactor biosynthesis proteins"/>
    <property type="match status" value="1"/>
</dbReference>
<evidence type="ECO:0000256" key="3">
    <source>
        <dbReference type="ARBA" id="ARBA00005046"/>
    </source>
</evidence>
<dbReference type="SUPFAM" id="SSF63882">
    <property type="entry name" value="MoeA N-terminal region -like"/>
    <property type="match status" value="1"/>
</dbReference>
<dbReference type="InterPro" id="IPR036688">
    <property type="entry name" value="MoeA_C_domain_IV_sf"/>
</dbReference>
<dbReference type="FunFam" id="3.40.980.10:FF:000004">
    <property type="entry name" value="Molybdopterin molybdenumtransferase"/>
    <property type="match status" value="1"/>
</dbReference>
<keyword evidence="9 13" id="KW-0479">Metal-binding</keyword>
<dbReference type="Pfam" id="PF00994">
    <property type="entry name" value="MoCF_biosynth"/>
    <property type="match status" value="1"/>
</dbReference>
<evidence type="ECO:0000256" key="4">
    <source>
        <dbReference type="ARBA" id="ARBA00010763"/>
    </source>
</evidence>
<dbReference type="SUPFAM" id="SSF63867">
    <property type="entry name" value="MoeA C-terminal domain-like"/>
    <property type="match status" value="1"/>
</dbReference>
<dbReference type="Gene3D" id="2.40.340.10">
    <property type="entry name" value="MoeA, C-terminal, domain IV"/>
    <property type="match status" value="1"/>
</dbReference>
<dbReference type="Gene3D" id="3.40.980.10">
    <property type="entry name" value="MoaB/Mog-like domain"/>
    <property type="match status" value="1"/>
</dbReference>
<dbReference type="EMBL" id="WMQE01000019">
    <property type="protein sequence ID" value="MTK21624.1"/>
    <property type="molecule type" value="Genomic_DNA"/>
</dbReference>
<keyword evidence="8 13" id="KW-0808">Transferase</keyword>
<evidence type="ECO:0000256" key="1">
    <source>
        <dbReference type="ARBA" id="ARBA00001946"/>
    </source>
</evidence>
<dbReference type="InterPro" id="IPR036135">
    <property type="entry name" value="MoeA_linker/N_sf"/>
</dbReference>
<comment type="similarity">
    <text evidence="4 13">Belongs to the MoeA family.</text>
</comment>
<evidence type="ECO:0000256" key="9">
    <source>
        <dbReference type="ARBA" id="ARBA00022723"/>
    </source>
</evidence>
<dbReference type="InterPro" id="IPR036425">
    <property type="entry name" value="MoaB/Mog-like_dom_sf"/>
</dbReference>
<dbReference type="Proteomes" id="UP000487649">
    <property type="component" value="Unassembled WGS sequence"/>
</dbReference>
<evidence type="ECO:0000256" key="11">
    <source>
        <dbReference type="ARBA" id="ARBA00023150"/>
    </source>
</evidence>
<evidence type="ECO:0000256" key="6">
    <source>
        <dbReference type="ARBA" id="ARBA00021108"/>
    </source>
</evidence>
<evidence type="ECO:0000256" key="2">
    <source>
        <dbReference type="ARBA" id="ARBA00002901"/>
    </source>
</evidence>
<evidence type="ECO:0000313" key="14">
    <source>
        <dbReference type="EMBL" id="MTK21624.1"/>
    </source>
</evidence>
<dbReference type="InterPro" id="IPR005111">
    <property type="entry name" value="MoeA_C_domain_IV"/>
</dbReference>
<evidence type="ECO:0000256" key="10">
    <source>
        <dbReference type="ARBA" id="ARBA00022842"/>
    </source>
</evidence>
<dbReference type="NCBIfam" id="TIGR00177">
    <property type="entry name" value="molyb_syn"/>
    <property type="match status" value="1"/>
</dbReference>
<dbReference type="GO" id="GO:0005829">
    <property type="term" value="C:cytosol"/>
    <property type="evidence" value="ECO:0007669"/>
    <property type="project" value="TreeGrafter"/>
</dbReference>
<keyword evidence="7 13" id="KW-0500">Molybdenum</keyword>
<comment type="catalytic activity">
    <reaction evidence="12">
        <text>adenylyl-molybdopterin + molybdate = Mo-molybdopterin + AMP + H(+)</text>
        <dbReference type="Rhea" id="RHEA:35047"/>
        <dbReference type="ChEBI" id="CHEBI:15378"/>
        <dbReference type="ChEBI" id="CHEBI:36264"/>
        <dbReference type="ChEBI" id="CHEBI:62727"/>
        <dbReference type="ChEBI" id="CHEBI:71302"/>
        <dbReference type="ChEBI" id="CHEBI:456215"/>
        <dbReference type="EC" id="2.10.1.1"/>
    </reaction>
</comment>
<accession>A0A173RL91</accession>
<dbReference type="SMART" id="SM00852">
    <property type="entry name" value="MoCF_biosynth"/>
    <property type="match status" value="1"/>
</dbReference>
<dbReference type="RefSeq" id="WP_006785719.1">
    <property type="nucleotide sequence ID" value="NZ_CABJBH010000003.1"/>
</dbReference>